<protein>
    <submittedName>
        <fullName evidence="2">YvrJ-like protein</fullName>
    </submittedName>
</protein>
<dbReference type="EMBL" id="QICM01000035">
    <property type="protein sequence ID" value="PXV62306.1"/>
    <property type="molecule type" value="Genomic_DNA"/>
</dbReference>
<comment type="caution">
    <text evidence="2">The sequence shown here is derived from an EMBL/GenBank/DDBJ whole genome shotgun (WGS) entry which is preliminary data.</text>
</comment>
<keyword evidence="1" id="KW-0472">Membrane</keyword>
<gene>
    <name evidence="2" type="ORF">C8C78_13524</name>
</gene>
<evidence type="ECO:0000313" key="2">
    <source>
        <dbReference type="EMBL" id="PXV62306.1"/>
    </source>
</evidence>
<organism evidence="2 3">
    <name type="scientific">Halanaerobium congolense</name>
    <dbReference type="NCBI Taxonomy" id="54121"/>
    <lineage>
        <taxon>Bacteria</taxon>
        <taxon>Bacillati</taxon>
        <taxon>Bacillota</taxon>
        <taxon>Clostridia</taxon>
        <taxon>Halanaerobiales</taxon>
        <taxon>Halanaerobiaceae</taxon>
        <taxon>Halanaerobium</taxon>
    </lineage>
</organism>
<dbReference type="Pfam" id="PF12841">
    <property type="entry name" value="YvrJ"/>
    <property type="match status" value="1"/>
</dbReference>
<sequence length="59" mass="6873">MEQLFTLISSYGFPMVLSIYLLLRFETLIRGLKESIDTLILLSNIESAELKRIKKQKNI</sequence>
<keyword evidence="1" id="KW-0812">Transmembrane</keyword>
<keyword evidence="1" id="KW-1133">Transmembrane helix</keyword>
<dbReference type="Proteomes" id="UP000247389">
    <property type="component" value="Unassembled WGS sequence"/>
</dbReference>
<dbReference type="AlphaFoldDB" id="A0A318E0H8"/>
<dbReference type="InterPro" id="IPR024419">
    <property type="entry name" value="YvrJ"/>
</dbReference>
<dbReference type="RefSeq" id="WP_110301233.1">
    <property type="nucleotide sequence ID" value="NZ_QICM01000035.1"/>
</dbReference>
<feature type="transmembrane region" description="Helical" evidence="1">
    <location>
        <begin position="6"/>
        <end position="23"/>
    </location>
</feature>
<evidence type="ECO:0000313" key="3">
    <source>
        <dbReference type="Proteomes" id="UP000247389"/>
    </source>
</evidence>
<evidence type="ECO:0000256" key="1">
    <source>
        <dbReference type="SAM" id="Phobius"/>
    </source>
</evidence>
<accession>A0A318E0H8</accession>
<proteinExistence type="predicted"/>
<name>A0A318E0H8_9FIRM</name>
<reference evidence="2 3" key="1">
    <citation type="submission" date="2018-04" db="EMBL/GenBank/DDBJ databases">
        <title>Subsurface microbial communities from deep shales in Ohio and West Virginia, USA.</title>
        <authorList>
            <person name="Wrighton K."/>
        </authorList>
    </citation>
    <scope>NUCLEOTIDE SEQUENCE [LARGE SCALE GENOMIC DNA]</scope>
    <source>
        <strain evidence="2 3">MSL28</strain>
    </source>
</reference>